<keyword evidence="2" id="KW-1185">Reference proteome</keyword>
<dbReference type="AlphaFoldDB" id="A0A317N709"/>
<sequence>MGSVTGSGEPEQVAVAAHRTLPRVDAAAGDRRGRVPVCSGGKLRAGHQWLLHQAARDKAGIQPGKPVRLRRTLTA</sequence>
<dbReference type="Proteomes" id="UP000246410">
    <property type="component" value="Unassembled WGS sequence"/>
</dbReference>
<organism evidence="1 2">
    <name type="scientific">Nocardia neocaledoniensis</name>
    <dbReference type="NCBI Taxonomy" id="236511"/>
    <lineage>
        <taxon>Bacteria</taxon>
        <taxon>Bacillati</taxon>
        <taxon>Actinomycetota</taxon>
        <taxon>Actinomycetes</taxon>
        <taxon>Mycobacteriales</taxon>
        <taxon>Nocardiaceae</taxon>
        <taxon>Nocardia</taxon>
    </lineage>
</organism>
<dbReference type="RefSeq" id="WP_110040161.1">
    <property type="nucleotide sequence ID" value="NZ_QGTL01000011.1"/>
</dbReference>
<proteinExistence type="predicted"/>
<protein>
    <submittedName>
        <fullName evidence="1">Uncharacterized protein</fullName>
    </submittedName>
</protein>
<reference evidence="1 2" key="1">
    <citation type="submission" date="2018-05" db="EMBL/GenBank/DDBJ databases">
        <title>Genomic Encyclopedia of Type Strains, Phase IV (KMG-IV): sequencing the most valuable type-strain genomes for metagenomic binning, comparative biology and taxonomic classification.</title>
        <authorList>
            <person name="Goeker M."/>
        </authorList>
    </citation>
    <scope>NUCLEOTIDE SEQUENCE [LARGE SCALE GENOMIC DNA]</scope>
    <source>
        <strain evidence="1 2">DSM 44717</strain>
    </source>
</reference>
<name>A0A317N709_9NOCA</name>
<dbReference type="EMBL" id="QGTL01000011">
    <property type="protein sequence ID" value="PWV71061.1"/>
    <property type="molecule type" value="Genomic_DNA"/>
</dbReference>
<evidence type="ECO:0000313" key="2">
    <source>
        <dbReference type="Proteomes" id="UP000246410"/>
    </source>
</evidence>
<accession>A0A317N709</accession>
<evidence type="ECO:0000313" key="1">
    <source>
        <dbReference type="EMBL" id="PWV71061.1"/>
    </source>
</evidence>
<comment type="caution">
    <text evidence="1">The sequence shown here is derived from an EMBL/GenBank/DDBJ whole genome shotgun (WGS) entry which is preliminary data.</text>
</comment>
<gene>
    <name evidence="1" type="ORF">DFR69_11150</name>
</gene>